<organism evidence="1 2">
    <name type="scientific">Rhodococcoides kyotonense</name>
    <dbReference type="NCBI Taxonomy" id="398843"/>
    <lineage>
        <taxon>Bacteria</taxon>
        <taxon>Bacillati</taxon>
        <taxon>Actinomycetota</taxon>
        <taxon>Actinomycetes</taxon>
        <taxon>Mycobacteriales</taxon>
        <taxon>Nocardiaceae</taxon>
        <taxon>Rhodococcoides</taxon>
    </lineage>
</organism>
<name>A0A239N659_9NOCA</name>
<protein>
    <submittedName>
        <fullName evidence="1">Uncharacterized protein</fullName>
    </submittedName>
</protein>
<evidence type="ECO:0000313" key="1">
    <source>
        <dbReference type="EMBL" id="SNT50210.1"/>
    </source>
</evidence>
<dbReference type="Proteomes" id="UP000198327">
    <property type="component" value="Unassembled WGS sequence"/>
</dbReference>
<keyword evidence="2" id="KW-1185">Reference proteome</keyword>
<reference evidence="2" key="1">
    <citation type="submission" date="2017-06" db="EMBL/GenBank/DDBJ databases">
        <authorList>
            <person name="Varghese N."/>
            <person name="Submissions S."/>
        </authorList>
    </citation>
    <scope>NUCLEOTIDE SEQUENCE [LARGE SCALE GENOMIC DNA]</scope>
    <source>
        <strain evidence="2">JCM 23211</strain>
    </source>
</reference>
<accession>A0A239N659</accession>
<gene>
    <name evidence="1" type="ORF">SAMN05421642_13014</name>
</gene>
<sequence>MTQQRRHRIGAVPEHLRVSRIHTPGCDWDFTDACKAELAELKATDADAYEVLAALILDAFEIGLDADDNGGSSYLVPVGQAVDQRRHFTRKSMPWLGELKAEGTRGLTPQDFRLYFLETTSAPNEVTTLILASSLPTAGKGVAGAYDKAQQTEHMRDAMWRGIHWCERYQPARYWRTWN</sequence>
<evidence type="ECO:0000313" key="2">
    <source>
        <dbReference type="Proteomes" id="UP000198327"/>
    </source>
</evidence>
<dbReference type="OrthoDB" id="4463600at2"/>
<dbReference type="EMBL" id="FZOW01000030">
    <property type="protein sequence ID" value="SNT50210.1"/>
    <property type="molecule type" value="Genomic_DNA"/>
</dbReference>
<dbReference type="AlphaFoldDB" id="A0A239N659"/>
<proteinExistence type="predicted"/>